<keyword evidence="2" id="KW-0472">Membrane</keyword>
<dbReference type="EMBL" id="MN586022">
    <property type="protein sequence ID" value="QGJ93014.1"/>
    <property type="molecule type" value="Genomic_DNA"/>
</dbReference>
<organism evidence="3 4">
    <name type="scientific">Gordonia phage Chidiebere</name>
    <dbReference type="NCBI Taxonomy" id="2656530"/>
    <lineage>
        <taxon>Viruses</taxon>
        <taxon>Duplodnaviria</taxon>
        <taxon>Heunggongvirae</taxon>
        <taxon>Uroviricota</taxon>
        <taxon>Caudoviricetes</taxon>
        <taxon>Chidieberevirus</taxon>
        <taxon>Chidieberevirus chidiebere</taxon>
    </lineage>
</organism>
<keyword evidence="2" id="KW-0812">Transmembrane</keyword>
<name>A0A649VLF2_9CAUD</name>
<evidence type="ECO:0000256" key="2">
    <source>
        <dbReference type="SAM" id="Phobius"/>
    </source>
</evidence>
<dbReference type="GeneID" id="77951968"/>
<evidence type="ECO:0000313" key="4">
    <source>
        <dbReference type="Proteomes" id="UP000423645"/>
    </source>
</evidence>
<dbReference type="Proteomes" id="UP000423645">
    <property type="component" value="Segment"/>
</dbReference>
<sequence>MDINGVLLAQAVGAVALIAIAFVVGYAYGQMTVIKALDAEAEIRAFRIQRRRELQQIAQDFYGLPGDRLAPGQNPDAPSFLDYHPTESVEVESTEEDYLVPGELSGDTKGEQNGGRKRRLRVKWHRRPHAA</sequence>
<accession>A0A649VLF2</accession>
<evidence type="ECO:0000256" key="1">
    <source>
        <dbReference type="SAM" id="MobiDB-lite"/>
    </source>
</evidence>
<feature type="compositionally biased region" description="Basic residues" evidence="1">
    <location>
        <begin position="115"/>
        <end position="131"/>
    </location>
</feature>
<proteinExistence type="predicted"/>
<keyword evidence="2" id="KW-1133">Transmembrane helix</keyword>
<keyword evidence="4" id="KW-1185">Reference proteome</keyword>
<dbReference type="RefSeq" id="YP_010675646.1">
    <property type="nucleotide sequence ID" value="NC_071005.1"/>
</dbReference>
<evidence type="ECO:0000313" key="3">
    <source>
        <dbReference type="EMBL" id="QGJ93014.1"/>
    </source>
</evidence>
<feature type="region of interest" description="Disordered" evidence="1">
    <location>
        <begin position="89"/>
        <end position="131"/>
    </location>
</feature>
<feature type="transmembrane region" description="Helical" evidence="2">
    <location>
        <begin position="6"/>
        <end position="28"/>
    </location>
</feature>
<feature type="compositionally biased region" description="Acidic residues" evidence="1">
    <location>
        <begin position="89"/>
        <end position="98"/>
    </location>
</feature>
<gene>
    <name evidence="3" type="primary">128</name>
    <name evidence="3" type="ORF">PBI_CHIDIEBERE_128</name>
</gene>
<dbReference type="KEGG" id="vg:77951968"/>
<reference evidence="3 4" key="1">
    <citation type="submission" date="2019-10" db="EMBL/GenBank/DDBJ databases">
        <authorList>
            <person name="Zack K.M."/>
            <person name="Garlena R.A."/>
            <person name="Russell D.A."/>
            <person name="Pope W.H."/>
            <person name="Jacobs-Sera D."/>
            <person name="Hatfull G.F."/>
        </authorList>
    </citation>
    <scope>NUCLEOTIDE SEQUENCE [LARGE SCALE GENOMIC DNA]</scope>
</reference>
<protein>
    <submittedName>
        <fullName evidence="3">Uncharacterized protein</fullName>
    </submittedName>
</protein>